<evidence type="ECO:0000256" key="2">
    <source>
        <dbReference type="SAM" id="Phobius"/>
    </source>
</evidence>
<feature type="transmembrane region" description="Helical" evidence="2">
    <location>
        <begin position="121"/>
        <end position="139"/>
    </location>
</feature>
<gene>
    <name evidence="3" type="ORF">TEK04_07575</name>
</gene>
<protein>
    <submittedName>
        <fullName evidence="3">Uncharacterized protein</fullName>
    </submittedName>
</protein>
<feature type="compositionally biased region" description="Low complexity" evidence="1">
    <location>
        <begin position="218"/>
        <end position="231"/>
    </location>
</feature>
<name>A0ABU8DRV3_9ACTN</name>
<proteinExistence type="predicted"/>
<keyword evidence="2" id="KW-0812">Transmembrane</keyword>
<feature type="compositionally biased region" description="Low complexity" evidence="1">
    <location>
        <begin position="47"/>
        <end position="68"/>
    </location>
</feature>
<feature type="transmembrane region" description="Helical" evidence="2">
    <location>
        <begin position="91"/>
        <end position="115"/>
    </location>
</feature>
<feature type="region of interest" description="Disordered" evidence="1">
    <location>
        <begin position="218"/>
        <end position="237"/>
    </location>
</feature>
<reference evidence="3 4" key="1">
    <citation type="submission" date="2024-03" db="EMBL/GenBank/DDBJ databases">
        <title>Draft genome sequence of Klenkia sp. LSe6-5.</title>
        <authorList>
            <person name="Duangmal K."/>
            <person name="Chantavorakit T."/>
        </authorList>
    </citation>
    <scope>NUCLEOTIDE SEQUENCE [LARGE SCALE GENOMIC DNA]</scope>
    <source>
        <strain evidence="3 4">LSe6-5</strain>
    </source>
</reference>
<feature type="compositionally biased region" description="Pro residues" evidence="1">
    <location>
        <begin position="35"/>
        <end position="46"/>
    </location>
</feature>
<dbReference type="EMBL" id="JBAPLU010000006">
    <property type="protein sequence ID" value="MEI4271581.1"/>
    <property type="molecule type" value="Genomic_DNA"/>
</dbReference>
<evidence type="ECO:0000313" key="3">
    <source>
        <dbReference type="EMBL" id="MEI4271581.1"/>
    </source>
</evidence>
<feature type="transmembrane region" description="Helical" evidence="2">
    <location>
        <begin position="179"/>
        <end position="206"/>
    </location>
</feature>
<feature type="transmembrane region" description="Helical" evidence="2">
    <location>
        <begin position="151"/>
        <end position="173"/>
    </location>
</feature>
<organism evidence="3 4">
    <name type="scientific">Klenkia sesuvii</name>
    <dbReference type="NCBI Taxonomy" id="3103137"/>
    <lineage>
        <taxon>Bacteria</taxon>
        <taxon>Bacillati</taxon>
        <taxon>Actinomycetota</taxon>
        <taxon>Actinomycetes</taxon>
        <taxon>Geodermatophilales</taxon>
        <taxon>Geodermatophilaceae</taxon>
        <taxon>Klenkia</taxon>
    </lineage>
</organism>
<feature type="region of interest" description="Disordered" evidence="1">
    <location>
        <begin position="1"/>
        <end position="87"/>
    </location>
</feature>
<feature type="compositionally biased region" description="Pro residues" evidence="1">
    <location>
        <begin position="69"/>
        <end position="80"/>
    </location>
</feature>
<evidence type="ECO:0000313" key="4">
    <source>
        <dbReference type="Proteomes" id="UP001361570"/>
    </source>
</evidence>
<evidence type="ECO:0000256" key="1">
    <source>
        <dbReference type="SAM" id="MobiDB-lite"/>
    </source>
</evidence>
<dbReference type="RefSeq" id="WP_336403721.1">
    <property type="nucleotide sequence ID" value="NZ_JBAPLU010000006.1"/>
</dbReference>
<dbReference type="Proteomes" id="UP001361570">
    <property type="component" value="Unassembled WGS sequence"/>
</dbReference>
<keyword evidence="2" id="KW-1133">Transmembrane helix</keyword>
<comment type="caution">
    <text evidence="3">The sequence shown here is derived from an EMBL/GenBank/DDBJ whole genome shotgun (WGS) entry which is preliminary data.</text>
</comment>
<sequence length="237" mass="22908">MSAEQGHDDHPGYAGPPPSTPGPPAGQPWAGQPWGAPPGYGPPPAYGPAHGAQPGYGPQPGWGAQPGWWTPPAPPPPSWPNGPGRPQQAGAAAVLGFVAGGTALMWGLVAIVLLAGSDGGSASWLGLVVGLPAGAALVAGGTRLLAGADRWLVVGGGAALALAVLAQAVVSAATSYGSAFGQAVLVVLLLPVPTTAAVLAGLPVVGGWVEHVRGGRAAEGARGGPAAEGRPGSPPAW</sequence>
<feature type="compositionally biased region" description="Basic and acidic residues" evidence="1">
    <location>
        <begin position="1"/>
        <end position="11"/>
    </location>
</feature>
<feature type="compositionally biased region" description="Pro residues" evidence="1">
    <location>
        <begin position="14"/>
        <end position="26"/>
    </location>
</feature>
<accession>A0ABU8DRV3</accession>
<keyword evidence="2" id="KW-0472">Membrane</keyword>
<keyword evidence="4" id="KW-1185">Reference proteome</keyword>